<reference evidence="1" key="1">
    <citation type="submission" date="2021-06" db="EMBL/GenBank/DDBJ databases">
        <authorList>
            <person name="Kallberg Y."/>
            <person name="Tangrot J."/>
            <person name="Rosling A."/>
        </authorList>
    </citation>
    <scope>NUCLEOTIDE SEQUENCE</scope>
    <source>
        <strain evidence="1">UK204</strain>
    </source>
</reference>
<proteinExistence type="predicted"/>
<protein>
    <submittedName>
        <fullName evidence="1">17919_t:CDS:1</fullName>
    </submittedName>
</protein>
<comment type="caution">
    <text evidence="1">The sequence shown here is derived from an EMBL/GenBank/DDBJ whole genome shotgun (WGS) entry which is preliminary data.</text>
</comment>
<sequence length="125" mass="14733">GNKNDINQHGYTCQYDSDSSSMVMDFDKESIFSKLLYDIEFRLYLISLADKLSIMIFSLSASKKEVEVWNNNIKILQYEGNSLANVWQKVRILGKYQDMQLFGFEHTYTQSELQRLYISKYQLSQ</sequence>
<evidence type="ECO:0000313" key="2">
    <source>
        <dbReference type="Proteomes" id="UP000789570"/>
    </source>
</evidence>
<accession>A0A9N9GRQ5</accession>
<keyword evidence="2" id="KW-1185">Reference proteome</keyword>
<organism evidence="1 2">
    <name type="scientific">Funneliformis caledonium</name>
    <dbReference type="NCBI Taxonomy" id="1117310"/>
    <lineage>
        <taxon>Eukaryota</taxon>
        <taxon>Fungi</taxon>
        <taxon>Fungi incertae sedis</taxon>
        <taxon>Mucoromycota</taxon>
        <taxon>Glomeromycotina</taxon>
        <taxon>Glomeromycetes</taxon>
        <taxon>Glomerales</taxon>
        <taxon>Glomeraceae</taxon>
        <taxon>Funneliformis</taxon>
    </lineage>
</organism>
<dbReference type="AlphaFoldDB" id="A0A9N9GRQ5"/>
<dbReference type="OrthoDB" id="2391056at2759"/>
<feature type="non-terminal residue" evidence="1">
    <location>
        <position position="125"/>
    </location>
</feature>
<evidence type="ECO:0000313" key="1">
    <source>
        <dbReference type="EMBL" id="CAG8628837.1"/>
    </source>
</evidence>
<dbReference type="EMBL" id="CAJVPQ010003478">
    <property type="protein sequence ID" value="CAG8628837.1"/>
    <property type="molecule type" value="Genomic_DNA"/>
</dbReference>
<name>A0A9N9GRQ5_9GLOM</name>
<dbReference type="Proteomes" id="UP000789570">
    <property type="component" value="Unassembled WGS sequence"/>
</dbReference>
<gene>
    <name evidence="1" type="ORF">FCALED_LOCUS9953</name>
</gene>